<name>A0A1F7X2P7_9BACT</name>
<comment type="caution">
    <text evidence="3">The sequence shown here is derived from an EMBL/GenBank/DDBJ whole genome shotgun (WGS) entry which is preliminary data.</text>
</comment>
<proteinExistence type="predicted"/>
<evidence type="ECO:0000313" key="3">
    <source>
        <dbReference type="EMBL" id="OGM09257.1"/>
    </source>
</evidence>
<reference evidence="3 4" key="1">
    <citation type="journal article" date="2016" name="Nat. Commun.">
        <title>Thousands of microbial genomes shed light on interconnected biogeochemical processes in an aquifer system.</title>
        <authorList>
            <person name="Anantharaman K."/>
            <person name="Brown C.T."/>
            <person name="Hug L.A."/>
            <person name="Sharon I."/>
            <person name="Castelle C.J."/>
            <person name="Probst A.J."/>
            <person name="Thomas B.C."/>
            <person name="Singh A."/>
            <person name="Wilkins M.J."/>
            <person name="Karaoz U."/>
            <person name="Brodie E.L."/>
            <person name="Williams K.H."/>
            <person name="Hubbard S.S."/>
            <person name="Banfield J.F."/>
        </authorList>
    </citation>
    <scope>NUCLEOTIDE SEQUENCE [LARGE SCALE GENOMIC DNA]</scope>
</reference>
<organism evidence="3 4">
    <name type="scientific">Candidatus Woesebacteria bacterium RBG_13_36_22</name>
    <dbReference type="NCBI Taxonomy" id="1802478"/>
    <lineage>
        <taxon>Bacteria</taxon>
        <taxon>Candidatus Woeseibacteriota</taxon>
    </lineage>
</organism>
<keyword evidence="1" id="KW-0472">Membrane</keyword>
<dbReference type="Pfam" id="PF18902">
    <property type="entry name" value="DUF5658"/>
    <property type="match status" value="1"/>
</dbReference>
<feature type="transmembrane region" description="Helical" evidence="1">
    <location>
        <begin position="77"/>
        <end position="97"/>
    </location>
</feature>
<protein>
    <recommendedName>
        <fullName evidence="2">DUF5658 domain-containing protein</fullName>
    </recommendedName>
</protein>
<dbReference type="EMBL" id="MGFQ01000024">
    <property type="protein sequence ID" value="OGM09257.1"/>
    <property type="molecule type" value="Genomic_DNA"/>
</dbReference>
<evidence type="ECO:0000259" key="2">
    <source>
        <dbReference type="Pfam" id="PF18902"/>
    </source>
</evidence>
<keyword evidence="1" id="KW-0812">Transmembrane</keyword>
<feature type="domain" description="DUF5658" evidence="2">
    <location>
        <begin position="12"/>
        <end position="99"/>
    </location>
</feature>
<keyword evidence="1" id="KW-1133">Transmembrane helix</keyword>
<dbReference type="Proteomes" id="UP000176939">
    <property type="component" value="Unassembled WGS sequence"/>
</dbReference>
<evidence type="ECO:0000313" key="4">
    <source>
        <dbReference type="Proteomes" id="UP000176939"/>
    </source>
</evidence>
<gene>
    <name evidence="3" type="ORF">A2Z67_04940</name>
</gene>
<feature type="transmembrane region" description="Helical" evidence="1">
    <location>
        <begin position="48"/>
        <end position="70"/>
    </location>
</feature>
<dbReference type="InterPro" id="IPR043717">
    <property type="entry name" value="DUF5658"/>
</dbReference>
<evidence type="ECO:0000256" key="1">
    <source>
        <dbReference type="SAM" id="Phobius"/>
    </source>
</evidence>
<sequence>MKKHIGLILGLLLFVLNLIDCLFTQHWVDLGGYGSEMNPLMRFLMEEIGGWWTVPKIFIGLIGGILVAFYWKRFRSVRVATMIVLSVYILLTCYHLMLL</sequence>
<accession>A0A1F7X2P7</accession>
<dbReference type="AlphaFoldDB" id="A0A1F7X2P7"/>